<keyword evidence="2" id="KW-0328">Glycosyltransferase</keyword>
<dbReference type="InterPro" id="IPR005150">
    <property type="entry name" value="Cellulose_synth"/>
</dbReference>
<dbReference type="PANTHER" id="PTHR13301">
    <property type="entry name" value="X-BOX TRANSCRIPTION FACTOR-RELATED"/>
    <property type="match status" value="1"/>
</dbReference>
<feature type="chain" id="PRO_5043991201" evidence="9">
    <location>
        <begin position="22"/>
        <end position="132"/>
    </location>
</feature>
<name>A0AAW2M256_9LAMI</name>
<dbReference type="Pfam" id="PF03552">
    <property type="entry name" value="Cellulose_synt"/>
    <property type="match status" value="1"/>
</dbReference>
<feature type="binding site" evidence="8">
    <location>
        <position position="89"/>
    </location>
    <ligand>
        <name>UDP-alpha-D-glucose</name>
        <dbReference type="ChEBI" id="CHEBI:58885"/>
    </ligand>
</feature>
<dbReference type="GO" id="GO:0030244">
    <property type="term" value="P:cellulose biosynthetic process"/>
    <property type="evidence" value="ECO:0007669"/>
    <property type="project" value="InterPro"/>
</dbReference>
<evidence type="ECO:0000256" key="2">
    <source>
        <dbReference type="ARBA" id="ARBA00022676"/>
    </source>
</evidence>
<feature type="signal peptide" evidence="9">
    <location>
        <begin position="1"/>
        <end position="21"/>
    </location>
</feature>
<evidence type="ECO:0000256" key="6">
    <source>
        <dbReference type="ARBA" id="ARBA00023136"/>
    </source>
</evidence>
<evidence type="ECO:0000256" key="7">
    <source>
        <dbReference type="ARBA" id="ARBA00023316"/>
    </source>
</evidence>
<evidence type="ECO:0000256" key="5">
    <source>
        <dbReference type="ARBA" id="ARBA00022989"/>
    </source>
</evidence>
<accession>A0AAW2M256</accession>
<evidence type="ECO:0000256" key="3">
    <source>
        <dbReference type="ARBA" id="ARBA00022679"/>
    </source>
</evidence>
<keyword evidence="4" id="KW-0812">Transmembrane</keyword>
<evidence type="ECO:0000256" key="9">
    <source>
        <dbReference type="SAM" id="SignalP"/>
    </source>
</evidence>
<dbReference type="AlphaFoldDB" id="A0AAW2M256"/>
<sequence>MSFLLFISDVVLAYMWSTTQAFRMNPVHRQAFPENLQKVLDRKDFPAMDIFICTADPYKEPPINVVNTALSVMAYDYPTEKLSVYVSDDGGSELTMFAFMEAAKFGSNGCHFAGRITSQTAARMLSSPQIMP</sequence>
<dbReference type="GO" id="GO:0016760">
    <property type="term" value="F:cellulose synthase (UDP-forming) activity"/>
    <property type="evidence" value="ECO:0007669"/>
    <property type="project" value="InterPro"/>
</dbReference>
<evidence type="ECO:0000256" key="4">
    <source>
        <dbReference type="ARBA" id="ARBA00022692"/>
    </source>
</evidence>
<keyword evidence="7" id="KW-0961">Cell wall biogenesis/degradation</keyword>
<comment type="subcellular location">
    <subcellularLocation>
        <location evidence="1">Endomembrane system</location>
        <topology evidence="1">Multi-pass membrane protein</topology>
    </subcellularLocation>
</comment>
<reference evidence="10" key="2">
    <citation type="journal article" date="2024" name="Plant">
        <title>Genomic evolution and insights into agronomic trait innovations of Sesamum species.</title>
        <authorList>
            <person name="Miao H."/>
            <person name="Wang L."/>
            <person name="Qu L."/>
            <person name="Liu H."/>
            <person name="Sun Y."/>
            <person name="Le M."/>
            <person name="Wang Q."/>
            <person name="Wei S."/>
            <person name="Zheng Y."/>
            <person name="Lin W."/>
            <person name="Duan Y."/>
            <person name="Cao H."/>
            <person name="Xiong S."/>
            <person name="Wang X."/>
            <person name="Wei L."/>
            <person name="Li C."/>
            <person name="Ma Q."/>
            <person name="Ju M."/>
            <person name="Zhao R."/>
            <person name="Li G."/>
            <person name="Mu C."/>
            <person name="Tian Q."/>
            <person name="Mei H."/>
            <person name="Zhang T."/>
            <person name="Gao T."/>
            <person name="Zhang H."/>
        </authorList>
    </citation>
    <scope>NUCLEOTIDE SEQUENCE</scope>
    <source>
        <strain evidence="10">KEN8</strain>
    </source>
</reference>
<dbReference type="EMBL" id="JACGWM010000015">
    <property type="protein sequence ID" value="KAL0324176.1"/>
    <property type="molecule type" value="Genomic_DNA"/>
</dbReference>
<dbReference type="GO" id="GO:0012505">
    <property type="term" value="C:endomembrane system"/>
    <property type="evidence" value="ECO:0007669"/>
    <property type="project" value="UniProtKB-SubCell"/>
</dbReference>
<keyword evidence="6" id="KW-0472">Membrane</keyword>
<protein>
    <submittedName>
        <fullName evidence="10">Cellulose synthase-like protein G2</fullName>
    </submittedName>
</protein>
<keyword evidence="5" id="KW-1133">Transmembrane helix</keyword>
<proteinExistence type="predicted"/>
<feature type="binding site" evidence="8">
    <location>
        <position position="60"/>
    </location>
    <ligand>
        <name>UDP-alpha-D-glucose</name>
        <dbReference type="ChEBI" id="CHEBI:58885"/>
    </ligand>
</feature>
<keyword evidence="3" id="KW-0808">Transferase</keyword>
<organism evidence="10">
    <name type="scientific">Sesamum calycinum</name>
    <dbReference type="NCBI Taxonomy" id="2727403"/>
    <lineage>
        <taxon>Eukaryota</taxon>
        <taxon>Viridiplantae</taxon>
        <taxon>Streptophyta</taxon>
        <taxon>Embryophyta</taxon>
        <taxon>Tracheophyta</taxon>
        <taxon>Spermatophyta</taxon>
        <taxon>Magnoliopsida</taxon>
        <taxon>eudicotyledons</taxon>
        <taxon>Gunneridae</taxon>
        <taxon>Pentapetalae</taxon>
        <taxon>asterids</taxon>
        <taxon>lamiids</taxon>
        <taxon>Lamiales</taxon>
        <taxon>Pedaliaceae</taxon>
        <taxon>Sesamum</taxon>
    </lineage>
</organism>
<feature type="binding site" evidence="8">
    <location>
        <position position="59"/>
    </location>
    <ligand>
        <name>UDP-alpha-D-glucose</name>
        <dbReference type="ChEBI" id="CHEBI:58885"/>
    </ligand>
</feature>
<comment type="caution">
    <text evidence="10">The sequence shown here is derived from an EMBL/GenBank/DDBJ whole genome shotgun (WGS) entry which is preliminary data.</text>
</comment>
<dbReference type="GO" id="GO:0016020">
    <property type="term" value="C:membrane"/>
    <property type="evidence" value="ECO:0007669"/>
    <property type="project" value="InterPro"/>
</dbReference>
<evidence type="ECO:0000313" key="10">
    <source>
        <dbReference type="EMBL" id="KAL0324176.1"/>
    </source>
</evidence>
<dbReference type="InterPro" id="IPR029044">
    <property type="entry name" value="Nucleotide-diphossugar_trans"/>
</dbReference>
<dbReference type="Gene3D" id="3.90.550.10">
    <property type="entry name" value="Spore Coat Polysaccharide Biosynthesis Protein SpsA, Chain A"/>
    <property type="match status" value="1"/>
</dbReference>
<reference evidence="10" key="1">
    <citation type="submission" date="2020-06" db="EMBL/GenBank/DDBJ databases">
        <authorList>
            <person name="Li T."/>
            <person name="Hu X."/>
            <person name="Zhang T."/>
            <person name="Song X."/>
            <person name="Zhang H."/>
            <person name="Dai N."/>
            <person name="Sheng W."/>
            <person name="Hou X."/>
            <person name="Wei L."/>
        </authorList>
    </citation>
    <scope>NUCLEOTIDE SEQUENCE</scope>
    <source>
        <strain evidence="10">KEN8</strain>
        <tissue evidence="10">Leaf</tissue>
    </source>
</reference>
<gene>
    <name evidence="10" type="ORF">Scaly_2384700</name>
</gene>
<evidence type="ECO:0000256" key="1">
    <source>
        <dbReference type="ARBA" id="ARBA00004127"/>
    </source>
</evidence>
<dbReference type="GO" id="GO:0071555">
    <property type="term" value="P:cell wall organization"/>
    <property type="evidence" value="ECO:0007669"/>
    <property type="project" value="UniProtKB-KW"/>
</dbReference>
<evidence type="ECO:0000256" key="8">
    <source>
        <dbReference type="PIRSR" id="PIRSR605150-2"/>
    </source>
</evidence>
<keyword evidence="9" id="KW-0732">Signal</keyword>